<keyword evidence="1 2" id="KW-0175">Coiled coil</keyword>
<dbReference type="EMBL" id="WNYA01000011">
    <property type="protein sequence ID" value="KAG8552241.1"/>
    <property type="molecule type" value="Genomic_DNA"/>
</dbReference>
<dbReference type="PROSITE" id="PS50826">
    <property type="entry name" value="RUN"/>
    <property type="match status" value="1"/>
</dbReference>
<gene>
    <name evidence="5" type="ORF">GDO81_004448</name>
</gene>
<organism evidence="5 6">
    <name type="scientific">Engystomops pustulosus</name>
    <name type="common">Tungara frog</name>
    <name type="synonym">Physalaemus pustulosus</name>
    <dbReference type="NCBI Taxonomy" id="76066"/>
    <lineage>
        <taxon>Eukaryota</taxon>
        <taxon>Metazoa</taxon>
        <taxon>Chordata</taxon>
        <taxon>Craniata</taxon>
        <taxon>Vertebrata</taxon>
        <taxon>Euteleostomi</taxon>
        <taxon>Amphibia</taxon>
        <taxon>Batrachia</taxon>
        <taxon>Anura</taxon>
        <taxon>Neobatrachia</taxon>
        <taxon>Hyloidea</taxon>
        <taxon>Leptodactylidae</taxon>
        <taxon>Leiuperinae</taxon>
        <taxon>Engystomops</taxon>
    </lineage>
</organism>
<evidence type="ECO:0000259" key="4">
    <source>
        <dbReference type="PROSITE" id="PS50826"/>
    </source>
</evidence>
<evidence type="ECO:0000313" key="6">
    <source>
        <dbReference type="Proteomes" id="UP000824782"/>
    </source>
</evidence>
<evidence type="ECO:0000256" key="2">
    <source>
        <dbReference type="SAM" id="Coils"/>
    </source>
</evidence>
<dbReference type="SMART" id="SM00593">
    <property type="entry name" value="RUN"/>
    <property type="match status" value="1"/>
</dbReference>
<dbReference type="PANTHER" id="PTHR45956">
    <property type="entry name" value="RUN AND FYVE DOMAIN-CONTAINING PROTEIN 2-LIKE PROTEIN"/>
    <property type="match status" value="1"/>
</dbReference>
<dbReference type="PANTHER" id="PTHR45956:SF3">
    <property type="entry name" value="RUN AND FYVE DOMAIN-CONTAINING PROTEIN 2"/>
    <property type="match status" value="1"/>
</dbReference>
<evidence type="ECO:0000256" key="1">
    <source>
        <dbReference type="ARBA" id="ARBA00023054"/>
    </source>
</evidence>
<dbReference type="Gene3D" id="1.20.58.900">
    <property type="match status" value="1"/>
</dbReference>
<accession>A0AAV6ZSH6</accession>
<feature type="coiled-coil region" evidence="2">
    <location>
        <begin position="251"/>
        <end position="285"/>
    </location>
</feature>
<name>A0AAV6ZSH6_ENGPU</name>
<dbReference type="InterPro" id="IPR037213">
    <property type="entry name" value="Run_dom_sf"/>
</dbReference>
<protein>
    <recommendedName>
        <fullName evidence="4">RUN domain-containing protein</fullName>
    </recommendedName>
</protein>
<dbReference type="InterPro" id="IPR047335">
    <property type="entry name" value="RUFY1-3"/>
</dbReference>
<keyword evidence="6" id="KW-1185">Reference proteome</keyword>
<evidence type="ECO:0000313" key="5">
    <source>
        <dbReference type="EMBL" id="KAG8552241.1"/>
    </source>
</evidence>
<dbReference type="AlphaFoldDB" id="A0AAV6ZSH6"/>
<dbReference type="Proteomes" id="UP000824782">
    <property type="component" value="Unassembled WGS sequence"/>
</dbReference>
<comment type="caution">
    <text evidence="5">The sequence shown here is derived from an EMBL/GenBank/DDBJ whole genome shotgun (WGS) entry which is preliminary data.</text>
</comment>
<feature type="domain" description="RUN" evidence="4">
    <location>
        <begin position="60"/>
        <end position="192"/>
    </location>
</feature>
<dbReference type="GO" id="GO:0005737">
    <property type="term" value="C:cytoplasm"/>
    <property type="evidence" value="ECO:0007669"/>
    <property type="project" value="TreeGrafter"/>
</dbReference>
<dbReference type="SUPFAM" id="SSF140741">
    <property type="entry name" value="RUN domain-like"/>
    <property type="match status" value="1"/>
</dbReference>
<feature type="region of interest" description="Disordered" evidence="3">
    <location>
        <begin position="405"/>
        <end position="425"/>
    </location>
</feature>
<reference evidence="5" key="1">
    <citation type="thesis" date="2020" institute="ProQuest LLC" country="789 East Eisenhower Parkway, Ann Arbor, MI, USA">
        <title>Comparative Genomics and Chromosome Evolution.</title>
        <authorList>
            <person name="Mudd A.B."/>
        </authorList>
    </citation>
    <scope>NUCLEOTIDE SEQUENCE</scope>
    <source>
        <strain evidence="5">237g6f4</strain>
        <tissue evidence="5">Blood</tissue>
    </source>
</reference>
<dbReference type="CDD" id="cd17695">
    <property type="entry name" value="RUN_RUFY2"/>
    <property type="match status" value="1"/>
</dbReference>
<sequence>MTQFGAPRNPVNWVSHITAAVVSQPARDPAVVERTNLLNMAKLSIKGLIESALSYGRTLDTDYPPLQQFFVVMEHCLKHGLKVRKSFLSFNRTIWGPLEMVEKICPEAEEVAASVRDLPGLRTPLGRARAWLRLSMMQKKLADYLRCLIMRRDILSDFYESHAVMMEEEGTVIVGLLVGLNVIDANLCVKGEDLDSQVGVIDFSIYLKSEEDDHTREGRNVHITAILDQKNYVEELNRQLNGTVSSLHVRIDTLEKSNAKLIEELAIAQNNIIKLQEENHQLRNENAIIFMRAQHLEAAKADIEAEQMYRQHSRHGMSEIYTDICTHHDDSQLEQEADSDLVPVRVQREIEFAVNLLEKDIHDKQDTLIGLKEQLKEVKAINYEIYQKKQNLEEVGKERDVKEIQDGKSSQSAAAMKPQVPRDKDILTKPRKLEISYMNESAVESAPQYKLIKDISF</sequence>
<dbReference type="Pfam" id="PF02759">
    <property type="entry name" value="RUN"/>
    <property type="match status" value="1"/>
</dbReference>
<proteinExistence type="predicted"/>
<dbReference type="EMBL" id="WNYA01000011">
    <property type="protein sequence ID" value="KAG8552242.1"/>
    <property type="molecule type" value="Genomic_DNA"/>
</dbReference>
<dbReference type="InterPro" id="IPR004012">
    <property type="entry name" value="Run_dom"/>
</dbReference>
<evidence type="ECO:0000256" key="3">
    <source>
        <dbReference type="SAM" id="MobiDB-lite"/>
    </source>
</evidence>
<dbReference type="Gene3D" id="1.20.5.170">
    <property type="match status" value="1"/>
</dbReference>
<dbReference type="FunFam" id="1.20.58.900:FF:000001">
    <property type="entry name" value="RUN and FYVE domain containing 2"/>
    <property type="match status" value="1"/>
</dbReference>
<dbReference type="InterPro" id="IPR047332">
    <property type="entry name" value="RUN_RUFY2"/>
</dbReference>